<evidence type="ECO:0000313" key="1">
    <source>
        <dbReference type="EMBL" id="VEP14876.1"/>
    </source>
</evidence>
<keyword evidence="2" id="KW-1185">Reference proteome</keyword>
<dbReference type="RefSeq" id="WP_186376173.1">
    <property type="nucleotide sequence ID" value="NZ_LR214036.1"/>
</dbReference>
<sequence length="47" mass="5285">MNQKIAFIRLKLMVGSMATNLACKGYIMTVWNSTIIALEAKLRQQQG</sequence>
<organism evidence="1 2">
    <name type="scientific">Hyella patelloides LEGE 07179</name>
    <dbReference type="NCBI Taxonomy" id="945734"/>
    <lineage>
        <taxon>Bacteria</taxon>
        <taxon>Bacillati</taxon>
        <taxon>Cyanobacteriota</taxon>
        <taxon>Cyanophyceae</taxon>
        <taxon>Pleurocapsales</taxon>
        <taxon>Hyellaceae</taxon>
        <taxon>Hyella</taxon>
    </lineage>
</organism>
<proteinExistence type="predicted"/>
<reference evidence="1 2" key="1">
    <citation type="submission" date="2019-01" db="EMBL/GenBank/DDBJ databases">
        <authorList>
            <person name="Brito A."/>
        </authorList>
    </citation>
    <scope>NUCLEOTIDE SEQUENCE [LARGE SCALE GENOMIC DNA]</scope>
    <source>
        <strain evidence="1">1</strain>
    </source>
</reference>
<accession>A0A563VTS3</accession>
<name>A0A563VTS3_9CYAN</name>
<dbReference type="AlphaFoldDB" id="A0A563VTS3"/>
<dbReference type="Proteomes" id="UP000320055">
    <property type="component" value="Unassembled WGS sequence"/>
</dbReference>
<protein>
    <submittedName>
        <fullName evidence="1">Uncharacterized protein</fullName>
    </submittedName>
</protein>
<gene>
    <name evidence="1" type="ORF">H1P_2940007</name>
</gene>
<evidence type="ECO:0000313" key="2">
    <source>
        <dbReference type="Proteomes" id="UP000320055"/>
    </source>
</evidence>
<dbReference type="EMBL" id="CAACVJ010000217">
    <property type="protein sequence ID" value="VEP14876.1"/>
    <property type="molecule type" value="Genomic_DNA"/>
</dbReference>